<feature type="region of interest" description="Disordered" evidence="1">
    <location>
        <begin position="171"/>
        <end position="192"/>
    </location>
</feature>
<keyword evidence="3" id="KW-1185">Reference proteome</keyword>
<dbReference type="EMBL" id="JBFOLK010000007">
    <property type="protein sequence ID" value="KAL2499537.1"/>
    <property type="molecule type" value="Genomic_DNA"/>
</dbReference>
<feature type="compositionally biased region" description="Low complexity" evidence="1">
    <location>
        <begin position="1"/>
        <end position="11"/>
    </location>
</feature>
<sequence length="239" mass="25948">MINCSHLTTTSEETHSWHPDNDSTVDQHLMHALPKEHSLAQVSLPLGLGHQAACSSQGTQSAKQLVPSKEHSLAQWPLPLRLGHQSTCSSQGKQPCLRAFPTGTRPPSSLFFQKNTASLKGLSHWDSTTNQLVLSKEHSITEVPTTKQLVPPNEHSLVQRPLSLGLGRQAACSSKGTQPRSSASPTGIRPPSSLFLTWNTTSLKDLSHTPCKSRPATHINVCPGPCGTYFTFIIQKQNS</sequence>
<feature type="compositionally biased region" description="Polar residues" evidence="1">
    <location>
        <begin position="171"/>
        <end position="185"/>
    </location>
</feature>
<feature type="region of interest" description="Disordered" evidence="1">
    <location>
        <begin position="1"/>
        <end position="23"/>
    </location>
</feature>
<evidence type="ECO:0000313" key="2">
    <source>
        <dbReference type="EMBL" id="KAL2499537.1"/>
    </source>
</evidence>
<reference evidence="3" key="1">
    <citation type="submission" date="2024-07" db="EMBL/GenBank/DDBJ databases">
        <title>Two chromosome-level genome assemblies of Korean endemic species Abeliophyllum distichum and Forsythia ovata (Oleaceae).</title>
        <authorList>
            <person name="Jang H."/>
        </authorList>
    </citation>
    <scope>NUCLEOTIDE SEQUENCE [LARGE SCALE GENOMIC DNA]</scope>
</reference>
<evidence type="ECO:0000313" key="3">
    <source>
        <dbReference type="Proteomes" id="UP001604336"/>
    </source>
</evidence>
<evidence type="ECO:0000256" key="1">
    <source>
        <dbReference type="SAM" id="MobiDB-lite"/>
    </source>
</evidence>
<gene>
    <name evidence="2" type="ORF">Adt_25087</name>
</gene>
<organism evidence="2 3">
    <name type="scientific">Abeliophyllum distichum</name>
    <dbReference type="NCBI Taxonomy" id="126358"/>
    <lineage>
        <taxon>Eukaryota</taxon>
        <taxon>Viridiplantae</taxon>
        <taxon>Streptophyta</taxon>
        <taxon>Embryophyta</taxon>
        <taxon>Tracheophyta</taxon>
        <taxon>Spermatophyta</taxon>
        <taxon>Magnoliopsida</taxon>
        <taxon>eudicotyledons</taxon>
        <taxon>Gunneridae</taxon>
        <taxon>Pentapetalae</taxon>
        <taxon>asterids</taxon>
        <taxon>lamiids</taxon>
        <taxon>Lamiales</taxon>
        <taxon>Oleaceae</taxon>
        <taxon>Forsythieae</taxon>
        <taxon>Abeliophyllum</taxon>
    </lineage>
</organism>
<dbReference type="Proteomes" id="UP001604336">
    <property type="component" value="Unassembled WGS sequence"/>
</dbReference>
<dbReference type="AlphaFoldDB" id="A0ABD1SIM1"/>
<accession>A0ABD1SIM1</accession>
<proteinExistence type="predicted"/>
<protein>
    <submittedName>
        <fullName evidence="2">Uncharacterized protein</fullName>
    </submittedName>
</protein>
<feature type="compositionally biased region" description="Basic and acidic residues" evidence="1">
    <location>
        <begin position="12"/>
        <end position="21"/>
    </location>
</feature>
<name>A0ABD1SIM1_9LAMI</name>
<comment type="caution">
    <text evidence="2">The sequence shown here is derived from an EMBL/GenBank/DDBJ whole genome shotgun (WGS) entry which is preliminary data.</text>
</comment>